<keyword evidence="4 7" id="KW-0812">Transmembrane</keyword>
<dbReference type="GO" id="GO:0005886">
    <property type="term" value="C:plasma membrane"/>
    <property type="evidence" value="ECO:0007669"/>
    <property type="project" value="UniProtKB-SubCell"/>
</dbReference>
<keyword evidence="5 7" id="KW-1133">Transmembrane helix</keyword>
<dbReference type="PATRIC" id="fig|796943.3.peg.105"/>
<dbReference type="CDD" id="cd06173">
    <property type="entry name" value="MFS_MefA_like"/>
    <property type="match status" value="1"/>
</dbReference>
<keyword evidence="2" id="KW-0813">Transport</keyword>
<feature type="transmembrane region" description="Helical" evidence="7">
    <location>
        <begin position="103"/>
        <end position="122"/>
    </location>
</feature>
<feature type="transmembrane region" description="Helical" evidence="7">
    <location>
        <begin position="278"/>
        <end position="295"/>
    </location>
</feature>
<dbReference type="GO" id="GO:0022857">
    <property type="term" value="F:transmembrane transporter activity"/>
    <property type="evidence" value="ECO:0007669"/>
    <property type="project" value="InterPro"/>
</dbReference>
<feature type="transmembrane region" description="Helical" evidence="7">
    <location>
        <begin position="12"/>
        <end position="40"/>
    </location>
</feature>
<feature type="transmembrane region" description="Helical" evidence="7">
    <location>
        <begin position="78"/>
        <end position="97"/>
    </location>
</feature>
<evidence type="ECO:0000256" key="3">
    <source>
        <dbReference type="ARBA" id="ARBA00022475"/>
    </source>
</evidence>
<dbReference type="SUPFAM" id="SSF103473">
    <property type="entry name" value="MFS general substrate transporter"/>
    <property type="match status" value="1"/>
</dbReference>
<dbReference type="Gene3D" id="1.20.1250.20">
    <property type="entry name" value="MFS general substrate transporter like domains"/>
    <property type="match status" value="1"/>
</dbReference>
<evidence type="ECO:0000313" key="8">
    <source>
        <dbReference type="EMBL" id="EHL14252.1"/>
    </source>
</evidence>
<feature type="transmembrane region" description="Helical" evidence="7">
    <location>
        <begin position="46"/>
        <end position="66"/>
    </location>
</feature>
<evidence type="ECO:0000256" key="1">
    <source>
        <dbReference type="ARBA" id="ARBA00004651"/>
    </source>
</evidence>
<evidence type="ECO:0000256" key="6">
    <source>
        <dbReference type="ARBA" id="ARBA00023136"/>
    </source>
</evidence>
<evidence type="ECO:0000313" key="9">
    <source>
        <dbReference type="Proteomes" id="UP000018461"/>
    </source>
</evidence>
<evidence type="ECO:0000256" key="7">
    <source>
        <dbReference type="SAM" id="Phobius"/>
    </source>
</evidence>
<feature type="transmembrane region" description="Helical" evidence="7">
    <location>
        <begin position="250"/>
        <end position="271"/>
    </location>
</feature>
<feature type="transmembrane region" description="Helical" evidence="7">
    <location>
        <begin position="143"/>
        <end position="162"/>
    </location>
</feature>
<dbReference type="STRING" id="796943.HMPREF9625_00095"/>
<dbReference type="InterPro" id="IPR011701">
    <property type="entry name" value="MFS"/>
</dbReference>
<feature type="transmembrane region" description="Helical" evidence="7">
    <location>
        <begin position="361"/>
        <end position="384"/>
    </location>
</feature>
<dbReference type="HOGENOM" id="CLU_697984_0_0_9"/>
<dbReference type="Proteomes" id="UP000018461">
    <property type="component" value="Unassembled WGS sequence"/>
</dbReference>
<dbReference type="AlphaFoldDB" id="G9WK55"/>
<dbReference type="PANTHER" id="PTHR43266">
    <property type="entry name" value="MACROLIDE-EFFLUX PROTEIN"/>
    <property type="match status" value="1"/>
</dbReference>
<keyword evidence="3" id="KW-1003">Cell membrane</keyword>
<feature type="transmembrane region" description="Helical" evidence="7">
    <location>
        <begin position="301"/>
        <end position="320"/>
    </location>
</feature>
<feature type="transmembrane region" description="Helical" evidence="7">
    <location>
        <begin position="168"/>
        <end position="186"/>
    </location>
</feature>
<keyword evidence="9" id="KW-1185">Reference proteome</keyword>
<feature type="transmembrane region" description="Helical" evidence="7">
    <location>
        <begin position="215"/>
        <end position="238"/>
    </location>
</feature>
<organism evidence="8 9">
    <name type="scientific">Oribacterium parvum ACB1</name>
    <dbReference type="NCBI Taxonomy" id="796943"/>
    <lineage>
        <taxon>Bacteria</taxon>
        <taxon>Bacillati</taxon>
        <taxon>Bacillota</taxon>
        <taxon>Clostridia</taxon>
        <taxon>Lachnospirales</taxon>
        <taxon>Lachnospiraceae</taxon>
        <taxon>Oribacterium</taxon>
    </lineage>
</organism>
<proteinExistence type="predicted"/>
<dbReference type="PANTHER" id="PTHR43266:SF7">
    <property type="entry name" value="TRANSPORTER, PUTATIVE-RELATED"/>
    <property type="match status" value="1"/>
</dbReference>
<evidence type="ECO:0000256" key="5">
    <source>
        <dbReference type="ARBA" id="ARBA00022989"/>
    </source>
</evidence>
<name>G9WK55_9FIRM</name>
<evidence type="ECO:0000256" key="4">
    <source>
        <dbReference type="ARBA" id="ARBA00022692"/>
    </source>
</evidence>
<dbReference type="InterPro" id="IPR036259">
    <property type="entry name" value="MFS_trans_sf"/>
</dbReference>
<comment type="caution">
    <text evidence="8">The sequence shown here is derived from an EMBL/GenBank/DDBJ whole genome shotgun (WGS) entry which is preliminary data.</text>
</comment>
<reference evidence="8" key="1">
    <citation type="submission" date="2011-08" db="EMBL/GenBank/DDBJ databases">
        <authorList>
            <consortium name="The Broad Institute Genome Sequencing Platform"/>
            <person name="Earl A."/>
            <person name="Ward D."/>
            <person name="Feldgarden M."/>
            <person name="Gevers D."/>
            <person name="Sizova M."/>
            <person name="Hazen A."/>
            <person name="Epstein S."/>
            <person name="Young S.K."/>
            <person name="Zeng Q."/>
            <person name="Gargeya S."/>
            <person name="Fitzgerald M."/>
            <person name="Haas B."/>
            <person name="Abouelleil A."/>
            <person name="Alvarado L."/>
            <person name="Arachchi H.M."/>
            <person name="Berlin A."/>
            <person name="Brown A."/>
            <person name="Chapman S.B."/>
            <person name="Chen Z."/>
            <person name="Dunbar C."/>
            <person name="Freedman E."/>
            <person name="Gearin G."/>
            <person name="Gellesch M."/>
            <person name="Goldberg J."/>
            <person name="Griggs A."/>
            <person name="Gujja S."/>
            <person name="Heiman D."/>
            <person name="Howarth C."/>
            <person name="Larson L."/>
            <person name="Lui A."/>
            <person name="MacDonald P.J.P."/>
            <person name="Montmayeur A."/>
            <person name="Murphy C."/>
            <person name="Neiman D."/>
            <person name="Pearson M."/>
            <person name="Priest M."/>
            <person name="Roberts A."/>
            <person name="Saif S."/>
            <person name="Shea T."/>
            <person name="Shenoy N."/>
            <person name="Sisk P."/>
            <person name="Stolte C."/>
            <person name="Sykes S."/>
            <person name="Wortman J."/>
            <person name="Nusbaum C."/>
            <person name="Birren B."/>
        </authorList>
    </citation>
    <scope>NUCLEOTIDE SEQUENCE</scope>
    <source>
        <strain evidence="8">ACB1</strain>
    </source>
</reference>
<dbReference type="Pfam" id="PF07690">
    <property type="entry name" value="MFS_1"/>
    <property type="match status" value="1"/>
</dbReference>
<evidence type="ECO:0008006" key="10">
    <source>
        <dbReference type="Google" id="ProtNLM"/>
    </source>
</evidence>
<comment type="subcellular location">
    <subcellularLocation>
        <location evidence="1">Cell membrane</location>
        <topology evidence="1">Multi-pass membrane protein</topology>
    </subcellularLocation>
</comment>
<sequence length="395" mass="43581">MMARTQTTQSTHNFILLLLADFISSFGSGMSNVALTLFIYGNTKNLMSSALFAVVTLLPELLLAPFLGKMKFHGSFRFIFALGEFLCVIPMCILLFIDNVLLIYLVFFLYSAIFFILECLRAEYLKRITKDEDMQKRQSASRTVNILVTVVSPLVGAAILTSFGVKSIYILDIVSYILAALIILFLKGMEKPSPPEMTRTGGTDIIGSIRKNKELFTGCLILCFVGGAVSILTLEYIYKVLHADAMQYSMLMSAMAFGGLVGSIIGGMPFTQIHLRKVSFICTMMMGGLLLAVVLKPVFGMLLVILLFSGILSALVMLYYSVELFNRSVEGEIRGQYAIFQNISDASSLVSKPFGGMLNQLAGCVRAISSLGIVFLLFGMYSFMKNIEFNENGEH</sequence>
<accession>G9WK55</accession>
<evidence type="ECO:0000256" key="2">
    <source>
        <dbReference type="ARBA" id="ARBA00022448"/>
    </source>
</evidence>
<dbReference type="EMBL" id="AFZC02000003">
    <property type="protein sequence ID" value="EHL14252.1"/>
    <property type="molecule type" value="Genomic_DNA"/>
</dbReference>
<protein>
    <recommendedName>
        <fullName evidence="10">Major facilitator superfamily (MFS) profile domain-containing protein</fullName>
    </recommendedName>
</protein>
<reference evidence="8" key="2">
    <citation type="submission" date="2013-03" db="EMBL/GenBank/DDBJ databases">
        <title>The Genome Sequence of Oribacterium sp. ACB1.</title>
        <authorList>
            <consortium name="The Broad Institute Genomics Platform"/>
            <consortium name="The Broad Institute Genome Sequencing Center for Infectious Disease"/>
            <person name="Earl A."/>
            <person name="Ward D."/>
            <person name="Feldgarden M."/>
            <person name="Gevers D."/>
            <person name="Sizova M."/>
            <person name="Hazen A."/>
            <person name="Epstein S."/>
            <person name="Walker B."/>
            <person name="Young S."/>
            <person name="Zeng Q."/>
            <person name="Gargeya S."/>
            <person name="Fitzgerald M."/>
            <person name="Haas B."/>
            <person name="Abouelleil A."/>
            <person name="Allen A.W."/>
            <person name="Alvarado L."/>
            <person name="Arachchi H.M."/>
            <person name="Berlin A.M."/>
            <person name="Chapman S.B."/>
            <person name="Gainer-Dewar J."/>
            <person name="Goldberg J."/>
            <person name="Griggs A."/>
            <person name="Gujja S."/>
            <person name="Hansen M."/>
            <person name="Howarth C."/>
            <person name="Imamovic A."/>
            <person name="Ireland A."/>
            <person name="Larimer J."/>
            <person name="McCowan C."/>
            <person name="Murphy C."/>
            <person name="Pearson M."/>
            <person name="Poon T.W."/>
            <person name="Priest M."/>
            <person name="Roberts A."/>
            <person name="Saif S."/>
            <person name="Shea T."/>
            <person name="Sisk P."/>
            <person name="Sykes S."/>
            <person name="Wortman J."/>
            <person name="Nusbaum C."/>
            <person name="Birren B."/>
        </authorList>
    </citation>
    <scope>NUCLEOTIDE SEQUENCE [LARGE SCALE GENOMIC DNA]</scope>
    <source>
        <strain evidence="8">ACB1</strain>
    </source>
</reference>
<keyword evidence="6 7" id="KW-0472">Membrane</keyword>
<gene>
    <name evidence="8" type="ORF">HMPREF9625_00095</name>
</gene>